<name>A0ACD4NQV0_9HYPH</name>
<keyword evidence="2" id="KW-1185">Reference proteome</keyword>
<protein>
    <submittedName>
        <fullName evidence="1">Uncharacterized protein</fullName>
    </submittedName>
</protein>
<evidence type="ECO:0000313" key="2">
    <source>
        <dbReference type="Proteomes" id="UP001163223"/>
    </source>
</evidence>
<proteinExistence type="predicted"/>
<gene>
    <name evidence="1" type="ORF">OXU80_03075</name>
</gene>
<organism evidence="1 2">
    <name type="scientific">Antarcticirhabdus aurantiaca</name>
    <dbReference type="NCBI Taxonomy" id="2606717"/>
    <lineage>
        <taxon>Bacteria</taxon>
        <taxon>Pseudomonadati</taxon>
        <taxon>Pseudomonadota</taxon>
        <taxon>Alphaproteobacteria</taxon>
        <taxon>Hyphomicrobiales</taxon>
        <taxon>Aurantimonadaceae</taxon>
        <taxon>Antarcticirhabdus</taxon>
    </lineage>
</organism>
<accession>A0ACD4NQV0</accession>
<dbReference type="EMBL" id="CP113520">
    <property type="protein sequence ID" value="WAJ29235.1"/>
    <property type="molecule type" value="Genomic_DNA"/>
</dbReference>
<sequence>MAAQSENGDGLRTMEAALRRFTAAGGGCGDADGGAAPAELSSAEIERRLGRRLDRAFAALGRRAEPVPSDAEARAVLYDRLARTAAAQMSEADADTFRIALALDLCALEAELETRAGRG</sequence>
<reference evidence="1" key="1">
    <citation type="submission" date="2022-11" db="EMBL/GenBank/DDBJ databases">
        <title>beta-Carotene-producing bacterium, Jeongeuplla avenae sp. nov., alleviates the salt stress of Arabidopsis seedlings.</title>
        <authorList>
            <person name="Jiang L."/>
            <person name="Lee J."/>
        </authorList>
    </citation>
    <scope>NUCLEOTIDE SEQUENCE</scope>
    <source>
        <strain evidence="1">DY_R2A_6</strain>
    </source>
</reference>
<dbReference type="Proteomes" id="UP001163223">
    <property type="component" value="Chromosome"/>
</dbReference>
<evidence type="ECO:0000313" key="1">
    <source>
        <dbReference type="EMBL" id="WAJ29235.1"/>
    </source>
</evidence>